<feature type="transmembrane region" description="Helical" evidence="8">
    <location>
        <begin position="444"/>
        <end position="462"/>
    </location>
</feature>
<comment type="subcellular location">
    <subcellularLocation>
        <location evidence="1">Cell membrane</location>
        <topology evidence="1">Multi-pass membrane protein</topology>
    </subcellularLocation>
</comment>
<dbReference type="GO" id="GO:0005886">
    <property type="term" value="C:plasma membrane"/>
    <property type="evidence" value="ECO:0007669"/>
    <property type="project" value="UniProtKB-SubCell"/>
</dbReference>
<dbReference type="KEGG" id="caer:CSV91_05555"/>
<evidence type="ECO:0000256" key="4">
    <source>
        <dbReference type="ARBA" id="ARBA00022989"/>
    </source>
</evidence>
<dbReference type="EMBL" id="CP024160">
    <property type="protein sequence ID" value="ATP54050.1"/>
    <property type="molecule type" value="Genomic_DNA"/>
</dbReference>
<name>A0A2D1TXI0_9ACTN</name>
<feature type="domain" description="Threonine/serine exporter-like N-terminal" evidence="9">
    <location>
        <begin position="119"/>
        <end position="361"/>
    </location>
</feature>
<sequence>MGVSRQEGSVYMDDASDRAIEEDMLDQFNYFDDEDEELTDRREPAALDAFDLVDEGPDEDEVESTEPPQPSHHDSLLSRVPMHHGVRAGALHMKTDWRQIVTAGDELAVDAPLTDKSSIICRTGMLMLASGTGAWRVRDTMNRVAAVLGVTIHVDLSLLSFECTCIEDGHCFNEVVSLPTTGVNTHRIWMMESFLKEIETYGRRFTVHEYHEMLRTVESSKPDYSPWQQGLAAACACGAFVFLLGGGPIEMACAFVGAGVGNFARSHILKQGLGQFSALTTGVALACVSYLLALLGLGQVVPGAMSHQEGYIGAMLFVIPGFPLITAGLDIAKLDMRSGIERLSYAVSIIVMATLVGWMVAECVGLAPDDFAPLGLSPLALTLLRVVMSFVGVFGFSVMFNSPVKMAAAAGLIGAVSNTLRLTLVDAPALFPFLGLSLGMPPEAAAFIGALVSGLLASLAEIKLTYPRIALTVPSIVIMVPGLYLYRSMYYMCTFDTVNMLGWFVRAVLIVAFLPVGLGVARTLTDPRWRHTS</sequence>
<dbReference type="GO" id="GO:0015744">
    <property type="term" value="P:succinate transport"/>
    <property type="evidence" value="ECO:0007669"/>
    <property type="project" value="TreeGrafter"/>
</dbReference>
<evidence type="ECO:0000256" key="7">
    <source>
        <dbReference type="SAM" id="MobiDB-lite"/>
    </source>
</evidence>
<dbReference type="InterPro" id="IPR050539">
    <property type="entry name" value="ThrE_Dicarb/AminoAcid_Exp"/>
</dbReference>
<feature type="transmembrane region" description="Helical" evidence="8">
    <location>
        <begin position="276"/>
        <end position="298"/>
    </location>
</feature>
<evidence type="ECO:0000313" key="12">
    <source>
        <dbReference type="Proteomes" id="UP000225608"/>
    </source>
</evidence>
<feature type="transmembrane region" description="Helical" evidence="8">
    <location>
        <begin position="379"/>
        <end position="400"/>
    </location>
</feature>
<dbReference type="Pfam" id="PF12821">
    <property type="entry name" value="ThrE_2"/>
    <property type="match status" value="1"/>
</dbReference>
<evidence type="ECO:0008006" key="13">
    <source>
        <dbReference type="Google" id="ProtNLM"/>
    </source>
</evidence>
<evidence type="ECO:0000256" key="6">
    <source>
        <dbReference type="ARBA" id="ARBA00034125"/>
    </source>
</evidence>
<protein>
    <recommendedName>
        <fullName evidence="13">Threonine/serine exporter family protein</fullName>
    </recommendedName>
</protein>
<evidence type="ECO:0000256" key="5">
    <source>
        <dbReference type="ARBA" id="ARBA00023136"/>
    </source>
</evidence>
<feature type="transmembrane region" description="Helical" evidence="8">
    <location>
        <begin position="501"/>
        <end position="521"/>
    </location>
</feature>
<keyword evidence="2" id="KW-1003">Cell membrane</keyword>
<evidence type="ECO:0000256" key="2">
    <source>
        <dbReference type="ARBA" id="ARBA00022475"/>
    </source>
</evidence>
<dbReference type="GO" id="GO:0022857">
    <property type="term" value="F:transmembrane transporter activity"/>
    <property type="evidence" value="ECO:0007669"/>
    <property type="project" value="InterPro"/>
</dbReference>
<evidence type="ECO:0000256" key="3">
    <source>
        <dbReference type="ARBA" id="ARBA00022692"/>
    </source>
</evidence>
<feature type="transmembrane region" description="Helical" evidence="8">
    <location>
        <begin position="407"/>
        <end position="424"/>
    </location>
</feature>
<feature type="region of interest" description="Disordered" evidence="7">
    <location>
        <begin position="33"/>
        <end position="79"/>
    </location>
</feature>
<evidence type="ECO:0000256" key="8">
    <source>
        <dbReference type="SAM" id="Phobius"/>
    </source>
</evidence>
<evidence type="ECO:0000256" key="1">
    <source>
        <dbReference type="ARBA" id="ARBA00004651"/>
    </source>
</evidence>
<dbReference type="InterPro" id="IPR024528">
    <property type="entry name" value="ThrE_2"/>
</dbReference>
<evidence type="ECO:0000313" key="11">
    <source>
        <dbReference type="EMBL" id="ATP54050.1"/>
    </source>
</evidence>
<feature type="compositionally biased region" description="Acidic residues" evidence="7">
    <location>
        <begin position="51"/>
        <end position="64"/>
    </location>
</feature>
<accession>A0A2D1TXI0</accession>
<proteinExistence type="inferred from homology"/>
<dbReference type="Pfam" id="PF06738">
    <property type="entry name" value="ThrE"/>
    <property type="match status" value="1"/>
</dbReference>
<keyword evidence="5 8" id="KW-0472">Membrane</keyword>
<gene>
    <name evidence="11" type="ORF">CSV91_05555</name>
</gene>
<organism evidence="11 12">
    <name type="scientific">Collinsella aerofaciens</name>
    <dbReference type="NCBI Taxonomy" id="74426"/>
    <lineage>
        <taxon>Bacteria</taxon>
        <taxon>Bacillati</taxon>
        <taxon>Actinomycetota</taxon>
        <taxon>Coriobacteriia</taxon>
        <taxon>Coriobacteriales</taxon>
        <taxon>Coriobacteriaceae</taxon>
        <taxon>Collinsella</taxon>
    </lineage>
</organism>
<reference evidence="11 12" key="1">
    <citation type="submission" date="2017-10" db="EMBL/GenBank/DDBJ databases">
        <title>Complete genome sequence of Collinsella aerofaciens isolated from the gut of a healthy adult Indian.</title>
        <authorList>
            <person name="Bag S."/>
            <person name="Ghosh T.S."/>
            <person name="Das B."/>
        </authorList>
    </citation>
    <scope>NUCLEOTIDE SEQUENCE [LARGE SCALE GENOMIC DNA]</scope>
    <source>
        <strain evidence="12">indica</strain>
    </source>
</reference>
<dbReference type="Proteomes" id="UP000225608">
    <property type="component" value="Chromosome"/>
</dbReference>
<feature type="transmembrane region" description="Helical" evidence="8">
    <location>
        <begin position="469"/>
        <end position="489"/>
    </location>
</feature>
<dbReference type="PANTHER" id="PTHR34390:SF2">
    <property type="entry name" value="SUCCINATE TRANSPORTER SUBUNIT YJJP-RELATED"/>
    <property type="match status" value="1"/>
</dbReference>
<keyword evidence="3 8" id="KW-0812">Transmembrane</keyword>
<feature type="transmembrane region" description="Helical" evidence="8">
    <location>
        <begin position="239"/>
        <end position="264"/>
    </location>
</feature>
<keyword evidence="4 8" id="KW-1133">Transmembrane helix</keyword>
<dbReference type="AlphaFoldDB" id="A0A2D1TXI0"/>
<feature type="transmembrane region" description="Helical" evidence="8">
    <location>
        <begin position="343"/>
        <end position="367"/>
    </location>
</feature>
<feature type="domain" description="Threonine/Serine exporter ThrE" evidence="10">
    <location>
        <begin position="386"/>
        <end position="521"/>
    </location>
</feature>
<feature type="transmembrane region" description="Helical" evidence="8">
    <location>
        <begin position="310"/>
        <end position="331"/>
    </location>
</feature>
<dbReference type="PANTHER" id="PTHR34390">
    <property type="entry name" value="UPF0442 PROTEIN YJJB-RELATED"/>
    <property type="match status" value="1"/>
</dbReference>
<comment type="similarity">
    <text evidence="6">Belongs to the ThrE exporter (TC 2.A.79) family.</text>
</comment>
<evidence type="ECO:0000259" key="9">
    <source>
        <dbReference type="Pfam" id="PF06738"/>
    </source>
</evidence>
<evidence type="ECO:0000259" key="10">
    <source>
        <dbReference type="Pfam" id="PF12821"/>
    </source>
</evidence>
<dbReference type="InterPro" id="IPR010619">
    <property type="entry name" value="ThrE-like_N"/>
</dbReference>